<organism evidence="6 7">
    <name type="scientific">Amphibalanus amphitrite</name>
    <name type="common">Striped barnacle</name>
    <name type="synonym">Balanus amphitrite</name>
    <dbReference type="NCBI Taxonomy" id="1232801"/>
    <lineage>
        <taxon>Eukaryota</taxon>
        <taxon>Metazoa</taxon>
        <taxon>Ecdysozoa</taxon>
        <taxon>Arthropoda</taxon>
        <taxon>Crustacea</taxon>
        <taxon>Multicrustacea</taxon>
        <taxon>Cirripedia</taxon>
        <taxon>Thoracica</taxon>
        <taxon>Thoracicalcarea</taxon>
        <taxon>Balanomorpha</taxon>
        <taxon>Balanoidea</taxon>
        <taxon>Balanidae</taxon>
        <taxon>Amphibalaninae</taxon>
        <taxon>Amphibalanus</taxon>
    </lineage>
</organism>
<comment type="caution">
    <text evidence="6">The sequence shown here is derived from an EMBL/GenBank/DDBJ whole genome shotgun (WGS) entry which is preliminary data.</text>
</comment>
<dbReference type="SMART" id="SM00409">
    <property type="entry name" value="IG"/>
    <property type="match status" value="4"/>
</dbReference>
<proteinExistence type="predicted"/>
<dbReference type="AlphaFoldDB" id="A0A6A4WWS8"/>
<feature type="domain" description="Fibronectin type-III" evidence="5">
    <location>
        <begin position="531"/>
        <end position="625"/>
    </location>
</feature>
<feature type="domain" description="Ig-like" evidence="4">
    <location>
        <begin position="129"/>
        <end position="228"/>
    </location>
</feature>
<evidence type="ECO:0000259" key="5">
    <source>
        <dbReference type="PROSITE" id="PS50853"/>
    </source>
</evidence>
<evidence type="ECO:0000313" key="7">
    <source>
        <dbReference type="Proteomes" id="UP000440578"/>
    </source>
</evidence>
<dbReference type="Pfam" id="PF13927">
    <property type="entry name" value="Ig_3"/>
    <property type="match status" value="2"/>
</dbReference>
<dbReference type="InterPro" id="IPR003961">
    <property type="entry name" value="FN3_dom"/>
</dbReference>
<dbReference type="CDD" id="cd00063">
    <property type="entry name" value="FN3"/>
    <property type="match status" value="1"/>
</dbReference>
<keyword evidence="2" id="KW-0472">Membrane</keyword>
<comment type="subcellular location">
    <subcellularLocation>
        <location evidence="1">Membrane</location>
        <topology evidence="1">Single-pass membrane protein</topology>
    </subcellularLocation>
</comment>
<dbReference type="GO" id="GO:0016020">
    <property type="term" value="C:membrane"/>
    <property type="evidence" value="ECO:0007669"/>
    <property type="project" value="UniProtKB-SubCell"/>
</dbReference>
<dbReference type="InterPro" id="IPR007110">
    <property type="entry name" value="Ig-like_dom"/>
</dbReference>
<evidence type="ECO:0000256" key="2">
    <source>
        <dbReference type="ARBA" id="ARBA00023136"/>
    </source>
</evidence>
<evidence type="ECO:0000313" key="6">
    <source>
        <dbReference type="EMBL" id="KAF0308130.1"/>
    </source>
</evidence>
<dbReference type="Pfam" id="PF08205">
    <property type="entry name" value="C2-set_2"/>
    <property type="match status" value="1"/>
</dbReference>
<feature type="domain" description="Ig-like" evidence="4">
    <location>
        <begin position="335"/>
        <end position="427"/>
    </location>
</feature>
<evidence type="ECO:0000259" key="4">
    <source>
        <dbReference type="PROSITE" id="PS50835"/>
    </source>
</evidence>
<dbReference type="SUPFAM" id="SSF48726">
    <property type="entry name" value="Immunoglobulin"/>
    <property type="match status" value="5"/>
</dbReference>
<dbReference type="OrthoDB" id="10006996at2759"/>
<reference evidence="6 7" key="1">
    <citation type="submission" date="2019-07" db="EMBL/GenBank/DDBJ databases">
        <title>Draft genome assembly of a fouling barnacle, Amphibalanus amphitrite (Darwin, 1854): The first reference genome for Thecostraca.</title>
        <authorList>
            <person name="Kim W."/>
        </authorList>
    </citation>
    <scope>NUCLEOTIDE SEQUENCE [LARGE SCALE GENOMIC DNA]</scope>
    <source>
        <strain evidence="6">SNU_AA5</strain>
        <tissue evidence="6">Soma without cirri and trophi</tissue>
    </source>
</reference>
<dbReference type="InterPro" id="IPR013162">
    <property type="entry name" value="CD80_C2-set"/>
</dbReference>
<gene>
    <name evidence="6" type="primary">IGSF9</name>
    <name evidence="6" type="ORF">FJT64_020627</name>
</gene>
<dbReference type="PANTHER" id="PTHR23278">
    <property type="entry name" value="SIDESTEP PROTEIN"/>
    <property type="match status" value="1"/>
</dbReference>
<dbReference type="InterPro" id="IPR036179">
    <property type="entry name" value="Ig-like_dom_sf"/>
</dbReference>
<dbReference type="EMBL" id="VIIS01000511">
    <property type="protein sequence ID" value="KAF0308130.1"/>
    <property type="molecule type" value="Genomic_DNA"/>
</dbReference>
<dbReference type="CDD" id="cd00096">
    <property type="entry name" value="Ig"/>
    <property type="match status" value="1"/>
</dbReference>
<feature type="domain" description="Ig-like" evidence="4">
    <location>
        <begin position="432"/>
        <end position="513"/>
    </location>
</feature>
<dbReference type="Proteomes" id="UP000440578">
    <property type="component" value="Unassembled WGS sequence"/>
</dbReference>
<dbReference type="PROSITE" id="PS50835">
    <property type="entry name" value="IG_LIKE"/>
    <property type="match status" value="5"/>
</dbReference>
<protein>
    <submittedName>
        <fullName evidence="6">Protein turtle A</fullName>
    </submittedName>
</protein>
<name>A0A6A4WWS8_AMPAM</name>
<sequence>MSQASHRTDLTFPGLPEVTVVAGQRARLPCPQLSDRQRASVSLVIWYKDDMQTPIYSFDSRDGRPPLHWSDHGVLGEARATYRPEENQLILHDVRPADQGRFRCRIDFRRIPTVTGDVRLGVIVPPSAPIIRNSTGHILANNSQQALTEGERLWLSCEVKEGYPRPRISWLVQNVSGVVVTAGTAVARGTSVISELVLPEVRRADLRTNVTCSAENSNSTEPSSSTVTLDVFFRPLRVRLQGEDGPLSAGKQYEYVCRSSGSRPAATLTWYLNNAALPNGKQHESADRGTSISTIHLRPDLGDQGKTLSCRAHNPKMDRSKFIEDSRRLNIRFPPKVALRLSPMISADDVREGMDVFFDCEVRSNPPPSRVTWLHEGEEVVMDKKRGVIVSSTSLVLQNVTRRQAGSYRCHAVNTEGESTSKPTALRVMYAPVCADSQRLVYGVSRGEQVSVLCRVDSDPPPSNFGWTMNGSDHVRSLTAGVGHWPAGPHTSSVIVEPHHDRDYGTLLCTSSNRVGRQAQPCAFKIVPAGPPEVVRGCSVTNQTDVSFVVHCSAGFDGGLHQQFTLELFSSEQRLRLNTSREQPHFGVAGLEPGVQYTALVYAFNKKGASPRVRITVATQMAAEQRTGKSTQGMFSWKGYDP</sequence>
<feature type="domain" description="Ig-like" evidence="4">
    <location>
        <begin position="13"/>
        <end position="115"/>
    </location>
</feature>
<accession>A0A6A4WWS8</accession>
<dbReference type="SUPFAM" id="SSF49265">
    <property type="entry name" value="Fibronectin type III"/>
    <property type="match status" value="1"/>
</dbReference>
<evidence type="ECO:0000256" key="3">
    <source>
        <dbReference type="ARBA" id="ARBA00023157"/>
    </source>
</evidence>
<dbReference type="InterPro" id="IPR003598">
    <property type="entry name" value="Ig_sub2"/>
</dbReference>
<keyword evidence="7" id="KW-1185">Reference proteome</keyword>
<feature type="domain" description="Ig-like" evidence="4">
    <location>
        <begin position="235"/>
        <end position="330"/>
    </location>
</feature>
<dbReference type="SMART" id="SM00408">
    <property type="entry name" value="IGc2"/>
    <property type="match status" value="3"/>
</dbReference>
<dbReference type="Gene3D" id="2.60.40.10">
    <property type="entry name" value="Immunoglobulins"/>
    <property type="match status" value="6"/>
</dbReference>
<dbReference type="PANTHER" id="PTHR23278:SF19">
    <property type="entry name" value="OBSCURIN"/>
    <property type="match status" value="1"/>
</dbReference>
<dbReference type="PROSITE" id="PS50853">
    <property type="entry name" value="FN3"/>
    <property type="match status" value="1"/>
</dbReference>
<dbReference type="InterPro" id="IPR013783">
    <property type="entry name" value="Ig-like_fold"/>
</dbReference>
<dbReference type="InterPro" id="IPR003599">
    <property type="entry name" value="Ig_sub"/>
</dbReference>
<dbReference type="InterPro" id="IPR036116">
    <property type="entry name" value="FN3_sf"/>
</dbReference>
<evidence type="ECO:0000256" key="1">
    <source>
        <dbReference type="ARBA" id="ARBA00004167"/>
    </source>
</evidence>
<keyword evidence="3" id="KW-1015">Disulfide bond</keyword>